<reference evidence="6" key="1">
    <citation type="submission" date="2011-03" db="EMBL/GenBank/DDBJ databases">
        <authorList>
            <person name="Voget S."/>
            <person name="Streit W.R."/>
            <person name="Jaeger K.E."/>
            <person name="Daniel R."/>
        </authorList>
    </citation>
    <scope>NUCLEOTIDE SEQUENCE [LARGE SCALE GENOMIC DNA]</scope>
    <source>
        <strain evidence="6">PG1</strain>
    </source>
</reference>
<dbReference type="Gene3D" id="2.70.70.10">
    <property type="entry name" value="Glucose Permease (Domain IIA)"/>
    <property type="match status" value="1"/>
</dbReference>
<comment type="similarity">
    <text evidence="1">Belongs to the E.coli NlpD/Haemophilus LppB family.</text>
</comment>
<dbReference type="InterPro" id="IPR016047">
    <property type="entry name" value="M23ase_b-sheet_dom"/>
</dbReference>
<feature type="domain" description="LysM" evidence="4">
    <location>
        <begin position="111"/>
        <end position="155"/>
    </location>
</feature>
<evidence type="ECO:0000259" key="4">
    <source>
        <dbReference type="PROSITE" id="PS51782"/>
    </source>
</evidence>
<dbReference type="GO" id="GO:0004222">
    <property type="term" value="F:metalloendopeptidase activity"/>
    <property type="evidence" value="ECO:0007669"/>
    <property type="project" value="TreeGrafter"/>
</dbReference>
<dbReference type="InterPro" id="IPR036779">
    <property type="entry name" value="LysM_dom_sf"/>
</dbReference>
<dbReference type="CDD" id="cd12797">
    <property type="entry name" value="M23_peptidase"/>
    <property type="match status" value="1"/>
</dbReference>
<dbReference type="SUPFAM" id="SSF51261">
    <property type="entry name" value="Duplicated hybrid motif"/>
    <property type="match status" value="1"/>
</dbReference>
<keyword evidence="3" id="KW-0812">Transmembrane</keyword>
<sequence>MAHPTRTSFALFVQHTHRRGARHAPPPHRADTPARRRVTRTSASDRHGQISGAAPNPVKSGVFASAAVGIAAAPCEVSLRGSMLVKITRRLVVASLVAVLAACGSAPVAPGFYRVERGDTLSKIARSNRQSVSNLARWNSIANPDAIEVGQVLRVVPPGASGSAPIRTTGGGAPAPSAPPPAAATAAPSTRPATSISLIWPAAGTVVRSFDGGNSKGIDIANTAGTPVIAAAAGTVVYAGNGLRGYGNLLIIKHDADYLTAYAHNRVLLVKEGQAVTQGQKIAEMGDTDNDRVALHFELRYGGRSIDPSRYLPAR</sequence>
<keyword evidence="3" id="KW-1133">Transmembrane helix</keyword>
<dbReference type="Gene3D" id="3.10.350.10">
    <property type="entry name" value="LysM domain"/>
    <property type="match status" value="1"/>
</dbReference>
<feature type="compositionally biased region" description="Basic residues" evidence="2">
    <location>
        <begin position="17"/>
        <end position="26"/>
    </location>
</feature>
<gene>
    <name evidence="5" type="primary">nlpD</name>
    <name evidence="5" type="ORF">BGL_1c13120</name>
</gene>
<dbReference type="InterPro" id="IPR018392">
    <property type="entry name" value="LysM"/>
</dbReference>
<dbReference type="GO" id="GO:0032153">
    <property type="term" value="C:cell division site"/>
    <property type="evidence" value="ECO:0007669"/>
    <property type="project" value="TreeGrafter"/>
</dbReference>
<dbReference type="InterPro" id="IPR050570">
    <property type="entry name" value="Cell_wall_metabolism_enzyme"/>
</dbReference>
<dbReference type="EMBL" id="CP002580">
    <property type="protein sequence ID" value="AJK45833.1"/>
    <property type="molecule type" value="Genomic_DNA"/>
</dbReference>
<dbReference type="KEGG" id="bgp:BGL_1c13120"/>
<dbReference type="Pfam" id="PF01551">
    <property type="entry name" value="Peptidase_M23"/>
    <property type="match status" value="1"/>
</dbReference>
<accession>A0A0B6RR54</accession>
<protein>
    <submittedName>
        <fullName evidence="5">Putative lipoprotein NlpD</fullName>
    </submittedName>
</protein>
<evidence type="ECO:0000256" key="1">
    <source>
        <dbReference type="ARBA" id="ARBA00038420"/>
    </source>
</evidence>
<evidence type="ECO:0000256" key="3">
    <source>
        <dbReference type="SAM" id="Phobius"/>
    </source>
</evidence>
<dbReference type="PROSITE" id="PS51782">
    <property type="entry name" value="LYSM"/>
    <property type="match status" value="1"/>
</dbReference>
<dbReference type="AlphaFoldDB" id="A0A0B6RR54"/>
<dbReference type="PANTHER" id="PTHR21666:SF263">
    <property type="entry name" value="MUREIN HYDROLASE ACTIVATOR NLPD"/>
    <property type="match status" value="1"/>
</dbReference>
<feature type="transmembrane region" description="Helical" evidence="3">
    <location>
        <begin position="91"/>
        <end position="113"/>
    </location>
</feature>
<keyword evidence="3" id="KW-0472">Membrane</keyword>
<evidence type="ECO:0000256" key="2">
    <source>
        <dbReference type="SAM" id="MobiDB-lite"/>
    </source>
</evidence>
<keyword evidence="5" id="KW-0449">Lipoprotein</keyword>
<dbReference type="GO" id="GO:0009279">
    <property type="term" value="C:cell outer membrane"/>
    <property type="evidence" value="ECO:0007669"/>
    <property type="project" value="TreeGrafter"/>
</dbReference>
<feature type="region of interest" description="Disordered" evidence="2">
    <location>
        <begin position="17"/>
        <end position="55"/>
    </location>
</feature>
<dbReference type="HOGENOM" id="CLU_029425_0_4_4"/>
<reference evidence="5 6" key="2">
    <citation type="journal article" date="2016" name="Appl. Microbiol. Biotechnol.">
        <title>Mutations improving production and secretion of extracellular lipase by Burkholderia glumae PG1.</title>
        <authorList>
            <person name="Knapp A."/>
            <person name="Voget S."/>
            <person name="Gao R."/>
            <person name="Zaburannyi N."/>
            <person name="Krysciak D."/>
            <person name="Breuer M."/>
            <person name="Hauer B."/>
            <person name="Streit W.R."/>
            <person name="Muller R."/>
            <person name="Daniel R."/>
            <person name="Jaeger K.E."/>
        </authorList>
    </citation>
    <scope>NUCLEOTIDE SEQUENCE [LARGE SCALE GENOMIC DNA]</scope>
    <source>
        <strain evidence="5 6">PG1</strain>
    </source>
</reference>
<dbReference type="Pfam" id="PF01476">
    <property type="entry name" value="LysM"/>
    <property type="match status" value="1"/>
</dbReference>
<dbReference type="Proteomes" id="UP000031838">
    <property type="component" value="Chromosome 1"/>
</dbReference>
<evidence type="ECO:0000313" key="5">
    <source>
        <dbReference type="EMBL" id="AJK45833.1"/>
    </source>
</evidence>
<proteinExistence type="inferred from homology"/>
<name>A0A0B6RR54_BURPL</name>
<evidence type="ECO:0000313" key="6">
    <source>
        <dbReference type="Proteomes" id="UP000031838"/>
    </source>
</evidence>
<feature type="region of interest" description="Disordered" evidence="2">
    <location>
        <begin position="163"/>
        <end position="188"/>
    </location>
</feature>
<dbReference type="SMART" id="SM00257">
    <property type="entry name" value="LysM"/>
    <property type="match status" value="1"/>
</dbReference>
<dbReference type="PANTHER" id="PTHR21666">
    <property type="entry name" value="PEPTIDASE-RELATED"/>
    <property type="match status" value="1"/>
</dbReference>
<dbReference type="InterPro" id="IPR011055">
    <property type="entry name" value="Dup_hybrid_motif"/>
</dbReference>
<organism evidence="5 6">
    <name type="scientific">Burkholderia plantarii</name>
    <dbReference type="NCBI Taxonomy" id="41899"/>
    <lineage>
        <taxon>Bacteria</taxon>
        <taxon>Pseudomonadati</taxon>
        <taxon>Pseudomonadota</taxon>
        <taxon>Betaproteobacteria</taxon>
        <taxon>Burkholderiales</taxon>
        <taxon>Burkholderiaceae</taxon>
        <taxon>Burkholderia</taxon>
    </lineage>
</organism>
<dbReference type="CDD" id="cd00118">
    <property type="entry name" value="LysM"/>
    <property type="match status" value="1"/>
</dbReference>
<keyword evidence="6" id="KW-1185">Reference proteome</keyword>